<accession>A0A9D5AGU7</accession>
<dbReference type="EMBL" id="JAMSHJ010000005">
    <property type="protein sequence ID" value="KAI5407259.1"/>
    <property type="molecule type" value="Genomic_DNA"/>
</dbReference>
<proteinExistence type="predicted"/>
<dbReference type="Gramene" id="Psat05G0349400-T1">
    <property type="protein sequence ID" value="KAI5407259.1"/>
    <property type="gene ID" value="KIW84_053494"/>
</dbReference>
<organism evidence="1 2">
    <name type="scientific">Pisum sativum</name>
    <name type="common">Garden pea</name>
    <name type="synonym">Lathyrus oleraceus</name>
    <dbReference type="NCBI Taxonomy" id="3888"/>
    <lineage>
        <taxon>Eukaryota</taxon>
        <taxon>Viridiplantae</taxon>
        <taxon>Streptophyta</taxon>
        <taxon>Embryophyta</taxon>
        <taxon>Tracheophyta</taxon>
        <taxon>Spermatophyta</taxon>
        <taxon>Magnoliopsida</taxon>
        <taxon>eudicotyledons</taxon>
        <taxon>Gunneridae</taxon>
        <taxon>Pentapetalae</taxon>
        <taxon>rosids</taxon>
        <taxon>fabids</taxon>
        <taxon>Fabales</taxon>
        <taxon>Fabaceae</taxon>
        <taxon>Papilionoideae</taxon>
        <taxon>50 kb inversion clade</taxon>
        <taxon>NPAAA clade</taxon>
        <taxon>Hologalegina</taxon>
        <taxon>IRL clade</taxon>
        <taxon>Fabeae</taxon>
        <taxon>Lathyrus</taxon>
    </lineage>
</organism>
<keyword evidence="2" id="KW-1185">Reference proteome</keyword>
<dbReference type="AlphaFoldDB" id="A0A9D5AGU7"/>
<dbReference type="Proteomes" id="UP001058974">
    <property type="component" value="Chromosome 5"/>
</dbReference>
<gene>
    <name evidence="1" type="ORF">KIW84_053494</name>
</gene>
<sequence length="211" mass="23533">MLSMMMNCTHVKHFPAADYCYFVGSVGAAQHIKWHCCSTSHDWSHVEVRLMVWIDEGDMVVGDAAEGIVLVHVAGSDTKVRLSAPYGHVLTPYNRTGNLILNIEISCSHQTLLSQPSSAAGQQRQQNLRNLYAANLSSPSPFQNQYQPLLALAPRFFGISDKERMHLRQKLLMHLREEGDQIAPMVVVLISKIAHSDYHKEGANISLVLSQ</sequence>
<reference evidence="1 2" key="1">
    <citation type="journal article" date="2022" name="Nat. Genet.">
        <title>Improved pea reference genome and pan-genome highlight genomic features and evolutionary characteristics.</title>
        <authorList>
            <person name="Yang T."/>
            <person name="Liu R."/>
            <person name="Luo Y."/>
            <person name="Hu S."/>
            <person name="Wang D."/>
            <person name="Wang C."/>
            <person name="Pandey M.K."/>
            <person name="Ge S."/>
            <person name="Xu Q."/>
            <person name="Li N."/>
            <person name="Li G."/>
            <person name="Huang Y."/>
            <person name="Saxena R.K."/>
            <person name="Ji Y."/>
            <person name="Li M."/>
            <person name="Yan X."/>
            <person name="He Y."/>
            <person name="Liu Y."/>
            <person name="Wang X."/>
            <person name="Xiang C."/>
            <person name="Varshney R.K."/>
            <person name="Ding H."/>
            <person name="Gao S."/>
            <person name="Zong X."/>
        </authorList>
    </citation>
    <scope>NUCLEOTIDE SEQUENCE [LARGE SCALE GENOMIC DNA]</scope>
    <source>
        <strain evidence="1 2">cv. Zhongwan 6</strain>
    </source>
</reference>
<protein>
    <submittedName>
        <fullName evidence="1">Uncharacterized protein</fullName>
    </submittedName>
</protein>
<comment type="caution">
    <text evidence="1">The sequence shown here is derived from an EMBL/GenBank/DDBJ whole genome shotgun (WGS) entry which is preliminary data.</text>
</comment>
<name>A0A9D5AGU7_PEA</name>
<evidence type="ECO:0000313" key="2">
    <source>
        <dbReference type="Proteomes" id="UP001058974"/>
    </source>
</evidence>
<evidence type="ECO:0000313" key="1">
    <source>
        <dbReference type="EMBL" id="KAI5407259.1"/>
    </source>
</evidence>